<reference evidence="2" key="1">
    <citation type="journal article" date="2021" name="PeerJ">
        <title>Extensive microbial diversity within the chicken gut microbiome revealed by metagenomics and culture.</title>
        <authorList>
            <person name="Gilroy R."/>
            <person name="Ravi A."/>
            <person name="Getino M."/>
            <person name="Pursley I."/>
            <person name="Horton D.L."/>
            <person name="Alikhan N.F."/>
            <person name="Baker D."/>
            <person name="Gharbi K."/>
            <person name="Hall N."/>
            <person name="Watson M."/>
            <person name="Adriaenssens E.M."/>
            <person name="Foster-Nyarko E."/>
            <person name="Jarju S."/>
            <person name="Secka A."/>
            <person name="Antonio M."/>
            <person name="Oren A."/>
            <person name="Chaudhuri R.R."/>
            <person name="La Ragione R."/>
            <person name="Hildebrand F."/>
            <person name="Pallen M.J."/>
        </authorList>
    </citation>
    <scope>NUCLEOTIDE SEQUENCE</scope>
    <source>
        <strain evidence="2">CHK193-4272</strain>
    </source>
</reference>
<evidence type="ECO:0000313" key="3">
    <source>
        <dbReference type="Proteomes" id="UP000886808"/>
    </source>
</evidence>
<gene>
    <name evidence="2" type="ORF">H9746_08635</name>
</gene>
<evidence type="ECO:0000256" key="1">
    <source>
        <dbReference type="SAM" id="Phobius"/>
    </source>
</evidence>
<dbReference type="Proteomes" id="UP000886808">
    <property type="component" value="Unassembled WGS sequence"/>
</dbReference>
<accession>A0A9D1PKR0</accession>
<proteinExistence type="predicted"/>
<keyword evidence="1" id="KW-1133">Transmembrane helix</keyword>
<dbReference type="AlphaFoldDB" id="A0A9D1PKR0"/>
<comment type="caution">
    <text evidence="2">The sequence shown here is derived from an EMBL/GenBank/DDBJ whole genome shotgun (WGS) entry which is preliminary data.</text>
</comment>
<organism evidence="2 3">
    <name type="scientific">Candidatus Butyricicoccus avistercoris</name>
    <dbReference type="NCBI Taxonomy" id="2838518"/>
    <lineage>
        <taxon>Bacteria</taxon>
        <taxon>Bacillati</taxon>
        <taxon>Bacillota</taxon>
        <taxon>Clostridia</taxon>
        <taxon>Eubacteriales</taxon>
        <taxon>Butyricicoccaceae</taxon>
        <taxon>Butyricicoccus</taxon>
    </lineage>
</organism>
<dbReference type="GO" id="GO:0015661">
    <property type="term" value="F:L-lysine efflux transmembrane transporter activity"/>
    <property type="evidence" value="ECO:0007669"/>
    <property type="project" value="InterPro"/>
</dbReference>
<dbReference type="InterPro" id="IPR005642">
    <property type="entry name" value="LysO"/>
</dbReference>
<sequence>MEILIFMLIGVLIGRFCFPKKLKKLNEKMQVVMTMLLIFSMGVMLGRRENLIDELSSLGFKSLVFCLIPTILSTVIVYFLTERFFDKDKKEDK</sequence>
<keyword evidence="1" id="KW-0472">Membrane</keyword>
<dbReference type="EMBL" id="DXIE01000049">
    <property type="protein sequence ID" value="HIV62887.1"/>
    <property type="molecule type" value="Genomic_DNA"/>
</dbReference>
<evidence type="ECO:0000313" key="2">
    <source>
        <dbReference type="EMBL" id="HIV62887.1"/>
    </source>
</evidence>
<name>A0A9D1PKR0_9FIRM</name>
<protein>
    <submittedName>
        <fullName evidence="2">Lysine exporter LysO family protein</fullName>
    </submittedName>
</protein>
<feature type="transmembrane region" description="Helical" evidence="1">
    <location>
        <begin position="58"/>
        <end position="80"/>
    </location>
</feature>
<dbReference type="Pfam" id="PF03956">
    <property type="entry name" value="Lys_export"/>
    <property type="match status" value="1"/>
</dbReference>
<reference evidence="2" key="2">
    <citation type="submission" date="2021-04" db="EMBL/GenBank/DDBJ databases">
        <authorList>
            <person name="Gilroy R."/>
        </authorList>
    </citation>
    <scope>NUCLEOTIDE SEQUENCE</scope>
    <source>
        <strain evidence="2">CHK193-4272</strain>
    </source>
</reference>
<keyword evidence="1" id="KW-0812">Transmembrane</keyword>
<feature type="transmembrane region" description="Helical" evidence="1">
    <location>
        <begin position="29"/>
        <end position="46"/>
    </location>
</feature>